<feature type="compositionally biased region" description="Basic and acidic residues" evidence="1">
    <location>
        <begin position="423"/>
        <end position="442"/>
    </location>
</feature>
<dbReference type="Proteomes" id="UP001231189">
    <property type="component" value="Unassembled WGS sequence"/>
</dbReference>
<dbReference type="Pfam" id="PF03732">
    <property type="entry name" value="Retrotrans_gag"/>
    <property type="match status" value="1"/>
</dbReference>
<feature type="compositionally biased region" description="Basic and acidic residues" evidence="1">
    <location>
        <begin position="376"/>
        <end position="385"/>
    </location>
</feature>
<sequence length="503" mass="56031">MSSAASSTPPASPPVPSSPSSGSPIRFGSFEYTPHSDSSRSTFSGLQENLGMTIRSVHCNINAEGVLRLLEPFAPKSARKPSPSAAGSIVSSSIDLSASLTDSTNSSPPSTPRSISSMSTGSDDSTTSDMTSYYCLNCDTRHGLGSSDTPFIYSARYSSGEESIDIAVRKTTWKTARHQVYATLNAGNAGNGGEEGDRTPAPPRTGRRCNFENSANNNSDYTIVEEEWVAARAAVFNNTPLPAGTSGNQIAVMQCLQLYLKDLARAWLRGLPKGSIKSWDDLVDAFVKNFQATYKRPVGIDELRHCQQKPRESMRTYIGRFTKLLNAAEDVSIDRAVDAFSDGIRRETYIEDLGRKKPKTITKLMEIANSWADGEDNVRRPRPCSDDEDDDQPRHDLGGRRDRRKKRKDRGYDDSNMVAAGYSDRRDDRYDDRRDDRRDNNRRNSGNRGNYKPRPPRTPELPFAEQINAPCYLHVYIDPKDDKKKSSHLLRDCRQFIEMQKLI</sequence>
<dbReference type="PANTHER" id="PTHR33223:SF10">
    <property type="entry name" value="AMINOTRANSFERASE-LIKE PLANT MOBILE DOMAIN-CONTAINING PROTEIN"/>
    <property type="match status" value="1"/>
</dbReference>
<gene>
    <name evidence="3" type="ORF">QYE76_014759</name>
</gene>
<accession>A0AAD8U3K4</accession>
<protein>
    <recommendedName>
        <fullName evidence="2">Retrotransposon gag domain-containing protein</fullName>
    </recommendedName>
</protein>
<evidence type="ECO:0000256" key="1">
    <source>
        <dbReference type="SAM" id="MobiDB-lite"/>
    </source>
</evidence>
<feature type="region of interest" description="Disordered" evidence="1">
    <location>
        <begin position="99"/>
        <end position="127"/>
    </location>
</feature>
<name>A0AAD8U3K4_LOLMU</name>
<feature type="region of interest" description="Disordered" evidence="1">
    <location>
        <begin position="1"/>
        <end position="43"/>
    </location>
</feature>
<proteinExistence type="predicted"/>
<feature type="domain" description="Retrotransposon gag" evidence="2">
    <location>
        <begin position="258"/>
        <end position="345"/>
    </location>
</feature>
<evidence type="ECO:0000259" key="2">
    <source>
        <dbReference type="Pfam" id="PF03732"/>
    </source>
</evidence>
<dbReference type="PANTHER" id="PTHR33223">
    <property type="entry name" value="CCHC-TYPE DOMAIN-CONTAINING PROTEIN"/>
    <property type="match status" value="1"/>
</dbReference>
<evidence type="ECO:0000313" key="4">
    <source>
        <dbReference type="Proteomes" id="UP001231189"/>
    </source>
</evidence>
<feature type="region of interest" description="Disordered" evidence="1">
    <location>
        <begin position="185"/>
        <end position="207"/>
    </location>
</feature>
<feature type="region of interest" description="Disordered" evidence="1">
    <location>
        <begin position="372"/>
        <end position="463"/>
    </location>
</feature>
<comment type="caution">
    <text evidence="3">The sequence shown here is derived from an EMBL/GenBank/DDBJ whole genome shotgun (WGS) entry which is preliminary data.</text>
</comment>
<dbReference type="EMBL" id="JAUUTY010000001">
    <property type="protein sequence ID" value="KAK1698062.1"/>
    <property type="molecule type" value="Genomic_DNA"/>
</dbReference>
<keyword evidence="4" id="KW-1185">Reference proteome</keyword>
<dbReference type="AlphaFoldDB" id="A0AAD8U3K4"/>
<dbReference type="InterPro" id="IPR005162">
    <property type="entry name" value="Retrotrans_gag_dom"/>
</dbReference>
<organism evidence="3 4">
    <name type="scientific">Lolium multiflorum</name>
    <name type="common">Italian ryegrass</name>
    <name type="synonym">Lolium perenne subsp. multiflorum</name>
    <dbReference type="NCBI Taxonomy" id="4521"/>
    <lineage>
        <taxon>Eukaryota</taxon>
        <taxon>Viridiplantae</taxon>
        <taxon>Streptophyta</taxon>
        <taxon>Embryophyta</taxon>
        <taxon>Tracheophyta</taxon>
        <taxon>Spermatophyta</taxon>
        <taxon>Magnoliopsida</taxon>
        <taxon>Liliopsida</taxon>
        <taxon>Poales</taxon>
        <taxon>Poaceae</taxon>
        <taxon>BOP clade</taxon>
        <taxon>Pooideae</taxon>
        <taxon>Poodae</taxon>
        <taxon>Poeae</taxon>
        <taxon>Poeae Chloroplast Group 2 (Poeae type)</taxon>
        <taxon>Loliodinae</taxon>
        <taxon>Loliinae</taxon>
        <taxon>Lolium</taxon>
    </lineage>
</organism>
<evidence type="ECO:0000313" key="3">
    <source>
        <dbReference type="EMBL" id="KAK1698062.1"/>
    </source>
</evidence>
<reference evidence="3" key="1">
    <citation type="submission" date="2023-07" db="EMBL/GenBank/DDBJ databases">
        <title>A chromosome-level genome assembly of Lolium multiflorum.</title>
        <authorList>
            <person name="Chen Y."/>
            <person name="Copetti D."/>
            <person name="Kolliker R."/>
            <person name="Studer B."/>
        </authorList>
    </citation>
    <scope>NUCLEOTIDE SEQUENCE</scope>
    <source>
        <strain evidence="3">02402/16</strain>
        <tissue evidence="3">Leaf</tissue>
    </source>
</reference>